<reference evidence="3" key="1">
    <citation type="submission" date="2016-06" db="EMBL/GenBank/DDBJ databases">
        <authorList>
            <person name="Varghese N."/>
            <person name="Submissions Spin"/>
        </authorList>
    </citation>
    <scope>NUCLEOTIDE SEQUENCE [LARGE SCALE GENOMIC DNA]</scope>
    <source>
        <strain evidence="3">DSM 45160</strain>
    </source>
</reference>
<evidence type="ECO:0000256" key="1">
    <source>
        <dbReference type="SAM" id="Phobius"/>
    </source>
</evidence>
<evidence type="ECO:0000313" key="2">
    <source>
        <dbReference type="EMBL" id="SCE97866.1"/>
    </source>
</evidence>
<evidence type="ECO:0008006" key="4">
    <source>
        <dbReference type="Google" id="ProtNLM"/>
    </source>
</evidence>
<evidence type="ECO:0000313" key="3">
    <source>
        <dbReference type="Proteomes" id="UP000198224"/>
    </source>
</evidence>
<organism evidence="2 3">
    <name type="scientific">Micromonospora chokoriensis</name>
    <dbReference type="NCBI Taxonomy" id="356851"/>
    <lineage>
        <taxon>Bacteria</taxon>
        <taxon>Bacillati</taxon>
        <taxon>Actinomycetota</taxon>
        <taxon>Actinomycetes</taxon>
        <taxon>Micromonosporales</taxon>
        <taxon>Micromonosporaceae</taxon>
        <taxon>Micromonospora</taxon>
    </lineage>
</organism>
<keyword evidence="1" id="KW-0812">Transmembrane</keyword>
<keyword evidence="3" id="KW-1185">Reference proteome</keyword>
<dbReference type="EMBL" id="LT607409">
    <property type="protein sequence ID" value="SCE97866.1"/>
    <property type="molecule type" value="Genomic_DNA"/>
</dbReference>
<gene>
    <name evidence="2" type="ORF">GA0070612_2666</name>
</gene>
<name>A0A1C4WNK0_9ACTN</name>
<dbReference type="AlphaFoldDB" id="A0A1C4WNK0"/>
<proteinExistence type="predicted"/>
<protein>
    <recommendedName>
        <fullName evidence="4">DUF2530 domain-containing protein</fullName>
    </recommendedName>
</protein>
<sequence length="88" mass="9556">MAGRRGSVMGAKIAYMKPAKNPWWQTAKTPKQGFVMGGIWLFLAAGWVVVAIGDPSPWRWAFAAAWAVVGVGSLVSAVLLRRRQRDSG</sequence>
<keyword evidence="1" id="KW-1133">Transmembrane helix</keyword>
<feature type="transmembrane region" description="Helical" evidence="1">
    <location>
        <begin position="58"/>
        <end position="80"/>
    </location>
</feature>
<feature type="transmembrane region" description="Helical" evidence="1">
    <location>
        <begin position="33"/>
        <end position="52"/>
    </location>
</feature>
<accession>A0A1C4WNK0</accession>
<keyword evidence="1" id="KW-0472">Membrane</keyword>
<dbReference type="Proteomes" id="UP000198224">
    <property type="component" value="Chromosome I"/>
</dbReference>